<gene>
    <name evidence="2" type="ORF">HWQ67_06390</name>
</gene>
<protein>
    <recommendedName>
        <fullName evidence="4">DUF2273 domain-containing protein</fullName>
    </recommendedName>
</protein>
<name>A0ABS6RX52_9BACT</name>
<proteinExistence type="predicted"/>
<keyword evidence="1" id="KW-0812">Transmembrane</keyword>
<keyword evidence="1" id="KW-1133">Transmembrane helix</keyword>
<evidence type="ECO:0000256" key="1">
    <source>
        <dbReference type="SAM" id="Phobius"/>
    </source>
</evidence>
<keyword evidence="3" id="KW-1185">Reference proteome</keyword>
<dbReference type="Proteomes" id="UP001196980">
    <property type="component" value="Unassembled WGS sequence"/>
</dbReference>
<comment type="caution">
    <text evidence="2">The sequence shown here is derived from an EMBL/GenBank/DDBJ whole genome shotgun (WGS) entry which is preliminary data.</text>
</comment>
<evidence type="ECO:0008006" key="4">
    <source>
        <dbReference type="Google" id="ProtNLM"/>
    </source>
</evidence>
<feature type="transmembrane region" description="Helical" evidence="1">
    <location>
        <begin position="6"/>
        <end position="39"/>
    </location>
</feature>
<dbReference type="EMBL" id="JABXWD010000083">
    <property type="protein sequence ID" value="MBV6341210.1"/>
    <property type="molecule type" value="Genomic_DNA"/>
</dbReference>
<evidence type="ECO:0000313" key="3">
    <source>
        <dbReference type="Proteomes" id="UP001196980"/>
    </source>
</evidence>
<accession>A0ABS6RX52</accession>
<dbReference type="RefSeq" id="WP_218251839.1">
    <property type="nucleotide sequence ID" value="NZ_JABXWD010000083.1"/>
</dbReference>
<reference evidence="2 3" key="1">
    <citation type="journal article" date="2020" name="J Geophys Res Biogeosci">
        <title>Magnetotaxis as an Adaptation to Enable Bacterial Shuttling of Microbial Sulfur and Sulfur Cycling Across Aquatic Oxic#Anoxic Interfaces.</title>
        <authorList>
            <person name="Li J."/>
            <person name="Liu P."/>
            <person name="Wang J."/>
            <person name="Roberts A.P."/>
            <person name="Pan Y."/>
        </authorList>
    </citation>
    <scope>NUCLEOTIDE SEQUENCE [LARGE SCALE GENOMIC DNA]</scope>
    <source>
        <strain evidence="2 3">MYR-1_YQ</strain>
    </source>
</reference>
<organism evidence="2 3">
    <name type="scientific">Candidatus Magnetobacterium casense</name>
    <dbReference type="NCBI Taxonomy" id="1455061"/>
    <lineage>
        <taxon>Bacteria</taxon>
        <taxon>Pseudomonadati</taxon>
        <taxon>Nitrospirota</taxon>
        <taxon>Thermodesulfovibrionia</taxon>
        <taxon>Thermodesulfovibrionales</taxon>
        <taxon>Candidatus Magnetobacteriaceae</taxon>
        <taxon>Candidatus Magnetobacterium</taxon>
    </lineage>
</organism>
<evidence type="ECO:0000313" key="2">
    <source>
        <dbReference type="EMBL" id="MBV6341210.1"/>
    </source>
</evidence>
<keyword evidence="1" id="KW-0472">Membrane</keyword>
<sequence length="48" mass="5164">MKYLIGFGGFVVLAIILWFTGNAGLLIALLVGFAGGYLVRYQQSRGKA</sequence>